<protein>
    <submittedName>
        <fullName evidence="3">MAP10 protein</fullName>
    </submittedName>
</protein>
<dbReference type="OrthoDB" id="69809at2759"/>
<keyword evidence="4" id="KW-1185">Reference proteome</keyword>
<sequence length="746" mass="81287">AGSLFTLELLVEAVRVEAAAVAPGRALLPALVLRPPGFPALLLRPADLSTPLCADRFCHWGRGKRCLVSLDPAANELQRKPGEPVSCGRRGRFPLRDVEGAPIGELLLGYRLCSLQATEEPPASPTAATPPHCDPEPVGQEEEEEEELEGNIFCPPMLYYSSQAAEPHLTPAAPITGLWEHIKVWTPQETDKGQTPPRPSAEPSLLHPTSSKHFHNALGQLPLLSALLAELSVLAQSTTSAAVHPHLAGLQQPPGMPTQPPSSSVLKAAEAPVGPSRSSGAASSQFKQGQQEATSTATSQAGKTVPQGETVSERNCKTKENKPPRKRLLYGMTKSLRLRLQQTNPDKLIIHEKREQYRKKQMEILKNRSTLSQRKLIRNAGKHNVVSCRHCSKGDSSKQKDQLVKTVQTSLQNSALTEYISVTDVSLDLQEQSIASLLENDEIAVKQCPWKATTAPLAEKMIVEGAQKENYAKTQLPAAFPSHANTKGSDEKATQLIHRKTTEHDDASVLSDHEPNSSRSAGNNSKFIEDFIASPENMVYSEDFTSAECTDQDSEAPNSSPESMWPESPKQGTSNTKSSRSRISETSQRAESTSDLLPVPSASSPLHSLKRNCDLKSSKRISGESVDSLTLAQMEASSLDEEQEAQYVKEENWGDEHLKQILTLTSKQVCCDTDLDIGKVQSFAEKSQAVTQLSSHLSSITSDLELGILQDSMSDGKDSFLEELDVPNQYKDISELVISKLPGYTM</sequence>
<feature type="compositionally biased region" description="Polar residues" evidence="1">
    <location>
        <begin position="276"/>
        <end position="310"/>
    </location>
</feature>
<reference evidence="3 4" key="1">
    <citation type="submission" date="2019-09" db="EMBL/GenBank/DDBJ databases">
        <title>Bird 10,000 Genomes (B10K) Project - Family phase.</title>
        <authorList>
            <person name="Zhang G."/>
        </authorList>
    </citation>
    <scope>NUCLEOTIDE SEQUENCE [LARGE SCALE GENOMIC DNA]</scope>
    <source>
        <strain evidence="3">B10K-DU-002-35</strain>
        <tissue evidence="3">Muscle</tissue>
    </source>
</reference>
<dbReference type="AlphaFoldDB" id="A0A7L1NJU6"/>
<dbReference type="GO" id="GO:0051256">
    <property type="term" value="P:mitotic spindle midzone assembly"/>
    <property type="evidence" value="ECO:0007669"/>
    <property type="project" value="TreeGrafter"/>
</dbReference>
<dbReference type="GO" id="GO:0005813">
    <property type="term" value="C:centrosome"/>
    <property type="evidence" value="ECO:0007669"/>
    <property type="project" value="TreeGrafter"/>
</dbReference>
<feature type="region of interest" description="Disordered" evidence="1">
    <location>
        <begin position="189"/>
        <end position="211"/>
    </location>
</feature>
<dbReference type="InterPro" id="IPR026679">
    <property type="entry name" value="MAP10_C-term"/>
</dbReference>
<dbReference type="GO" id="GO:0030496">
    <property type="term" value="C:midbody"/>
    <property type="evidence" value="ECO:0007669"/>
    <property type="project" value="TreeGrafter"/>
</dbReference>
<dbReference type="GO" id="GO:0031122">
    <property type="term" value="P:cytoplasmic microtubule organization"/>
    <property type="evidence" value="ECO:0007669"/>
    <property type="project" value="TreeGrafter"/>
</dbReference>
<dbReference type="PANTHER" id="PTHR21831:SF2">
    <property type="entry name" value="MICROTUBULE-ASSOCIATED PROTEIN 10"/>
    <property type="match status" value="1"/>
</dbReference>
<dbReference type="InterPro" id="IPR039302">
    <property type="entry name" value="MAP10"/>
</dbReference>
<dbReference type="GO" id="GO:0005881">
    <property type="term" value="C:cytoplasmic microtubule"/>
    <property type="evidence" value="ECO:0007669"/>
    <property type="project" value="TreeGrafter"/>
</dbReference>
<dbReference type="EMBL" id="VXBP01007098">
    <property type="protein sequence ID" value="NXO00192.1"/>
    <property type="molecule type" value="Genomic_DNA"/>
</dbReference>
<comment type="caution">
    <text evidence="3">The sequence shown here is derived from an EMBL/GenBank/DDBJ whole genome shotgun (WGS) entry which is preliminary data.</text>
</comment>
<dbReference type="GO" id="GO:0032467">
    <property type="term" value="P:positive regulation of cytokinesis"/>
    <property type="evidence" value="ECO:0007669"/>
    <property type="project" value="TreeGrafter"/>
</dbReference>
<evidence type="ECO:0000259" key="2">
    <source>
        <dbReference type="Pfam" id="PF14925"/>
    </source>
</evidence>
<organism evidence="3 4">
    <name type="scientific">Rhinopomastus cyanomelas</name>
    <name type="common">Common scimitarbill</name>
    <dbReference type="NCBI Taxonomy" id="113115"/>
    <lineage>
        <taxon>Eukaryota</taxon>
        <taxon>Metazoa</taxon>
        <taxon>Chordata</taxon>
        <taxon>Craniata</taxon>
        <taxon>Vertebrata</taxon>
        <taxon>Euteleostomi</taxon>
        <taxon>Archelosauria</taxon>
        <taxon>Archosauria</taxon>
        <taxon>Dinosauria</taxon>
        <taxon>Saurischia</taxon>
        <taxon>Theropoda</taxon>
        <taxon>Coelurosauria</taxon>
        <taxon>Aves</taxon>
        <taxon>Neognathae</taxon>
        <taxon>Neoaves</taxon>
        <taxon>Telluraves</taxon>
        <taxon>Coraciimorphae</taxon>
        <taxon>Bucerotiformes</taxon>
        <taxon>Rhinopomastidae</taxon>
        <taxon>Rhinopomastus</taxon>
    </lineage>
</organism>
<feature type="non-terminal residue" evidence="3">
    <location>
        <position position="1"/>
    </location>
</feature>
<dbReference type="PANTHER" id="PTHR21831">
    <property type="entry name" value="MICROTUBULE-ASSOCIATED PROTEIN 10"/>
    <property type="match status" value="1"/>
</dbReference>
<feature type="compositionally biased region" description="Basic and acidic residues" evidence="1">
    <location>
        <begin position="311"/>
        <end position="323"/>
    </location>
</feature>
<proteinExistence type="predicted"/>
<accession>A0A7L1NJU6</accession>
<feature type="non-terminal residue" evidence="3">
    <location>
        <position position="746"/>
    </location>
</feature>
<feature type="region of interest" description="Disordered" evidence="1">
    <location>
        <begin position="501"/>
        <end position="525"/>
    </location>
</feature>
<evidence type="ECO:0000256" key="1">
    <source>
        <dbReference type="SAM" id="MobiDB-lite"/>
    </source>
</evidence>
<name>A0A7L1NJU6_RHICY</name>
<feature type="compositionally biased region" description="Basic and acidic residues" evidence="1">
    <location>
        <begin position="501"/>
        <end position="516"/>
    </location>
</feature>
<feature type="compositionally biased region" description="Polar residues" evidence="1">
    <location>
        <begin position="546"/>
        <end position="562"/>
    </location>
</feature>
<feature type="region of interest" description="Disordered" evidence="1">
    <location>
        <begin position="546"/>
        <end position="609"/>
    </location>
</feature>
<gene>
    <name evidence="3" type="primary">Map10</name>
    <name evidence="3" type="ORF">RHICYA_R15591</name>
</gene>
<feature type="compositionally biased region" description="Low complexity" evidence="1">
    <location>
        <begin position="118"/>
        <end position="131"/>
    </location>
</feature>
<dbReference type="GO" id="GO:0008017">
    <property type="term" value="F:microtubule binding"/>
    <property type="evidence" value="ECO:0007669"/>
    <property type="project" value="InterPro"/>
</dbReference>
<feature type="domain" description="Microtubule-associated protein 10 C-terminal" evidence="2">
    <location>
        <begin position="206"/>
        <end position="745"/>
    </location>
</feature>
<feature type="compositionally biased region" description="Polar residues" evidence="1">
    <location>
        <begin position="584"/>
        <end position="606"/>
    </location>
</feature>
<evidence type="ECO:0000313" key="3">
    <source>
        <dbReference type="EMBL" id="NXO00192.1"/>
    </source>
</evidence>
<dbReference type="Proteomes" id="UP000565785">
    <property type="component" value="Unassembled WGS sequence"/>
</dbReference>
<evidence type="ECO:0000313" key="4">
    <source>
        <dbReference type="Proteomes" id="UP000565785"/>
    </source>
</evidence>
<feature type="region of interest" description="Disordered" evidence="1">
    <location>
        <begin position="118"/>
        <end position="145"/>
    </location>
</feature>
<dbReference type="GO" id="GO:1990023">
    <property type="term" value="C:mitotic spindle midzone"/>
    <property type="evidence" value="ECO:0007669"/>
    <property type="project" value="TreeGrafter"/>
</dbReference>
<dbReference type="Pfam" id="PF14925">
    <property type="entry name" value="HPHLAWLY"/>
    <property type="match status" value="1"/>
</dbReference>
<dbReference type="GO" id="GO:0097431">
    <property type="term" value="C:mitotic spindle pole"/>
    <property type="evidence" value="ECO:0007669"/>
    <property type="project" value="TreeGrafter"/>
</dbReference>
<feature type="region of interest" description="Disordered" evidence="1">
    <location>
        <begin position="247"/>
        <end position="323"/>
    </location>
</feature>